<dbReference type="Pfam" id="PF22571">
    <property type="entry name" value="LiaI-LiaF-TM_PspC"/>
    <property type="match status" value="1"/>
</dbReference>
<feature type="transmembrane region" description="Helical" evidence="6">
    <location>
        <begin position="236"/>
        <end position="264"/>
    </location>
</feature>
<evidence type="ECO:0000256" key="1">
    <source>
        <dbReference type="ARBA" id="ARBA00004162"/>
    </source>
</evidence>
<comment type="caution">
    <text evidence="9">The sequence shown here is derived from an EMBL/GenBank/DDBJ whole genome shotgun (WGS) entry which is preliminary data.</text>
</comment>
<reference evidence="9" key="1">
    <citation type="submission" date="2019-03" db="EMBL/GenBank/DDBJ databases">
        <title>Single cell metagenomics reveals metabolic interactions within the superorganism composed of flagellate Streblomastix strix and complex community of Bacteroidetes bacteria on its surface.</title>
        <authorList>
            <person name="Treitli S.C."/>
            <person name="Kolisko M."/>
            <person name="Husnik F."/>
            <person name="Keeling P."/>
            <person name="Hampl V."/>
        </authorList>
    </citation>
    <scope>NUCLEOTIDE SEQUENCE</scope>
    <source>
        <strain evidence="9">STM</strain>
    </source>
</reference>
<evidence type="ECO:0000313" key="9">
    <source>
        <dbReference type="EMBL" id="KAA6341192.1"/>
    </source>
</evidence>
<evidence type="ECO:0000256" key="5">
    <source>
        <dbReference type="ARBA" id="ARBA00023136"/>
    </source>
</evidence>
<evidence type="ECO:0000259" key="8">
    <source>
        <dbReference type="Pfam" id="PF22571"/>
    </source>
</evidence>
<comment type="subcellular location">
    <subcellularLocation>
        <location evidence="1">Cell membrane</location>
        <topology evidence="1">Single-pass membrane protein</topology>
    </subcellularLocation>
</comment>
<name>A0A5J4S5W7_9ZZZZ</name>
<evidence type="ECO:0000259" key="7">
    <source>
        <dbReference type="Pfam" id="PF04024"/>
    </source>
</evidence>
<feature type="transmembrane region" description="Helical" evidence="6">
    <location>
        <begin position="130"/>
        <end position="155"/>
    </location>
</feature>
<feature type="transmembrane region" description="Helical" evidence="6">
    <location>
        <begin position="314"/>
        <end position="335"/>
    </location>
</feature>
<dbReference type="Pfam" id="PF04024">
    <property type="entry name" value="PspC"/>
    <property type="match status" value="1"/>
</dbReference>
<accession>A0A5J4S5W7</accession>
<organism evidence="9">
    <name type="scientific">termite gut metagenome</name>
    <dbReference type="NCBI Taxonomy" id="433724"/>
    <lineage>
        <taxon>unclassified sequences</taxon>
        <taxon>metagenomes</taxon>
        <taxon>organismal metagenomes</taxon>
    </lineage>
</organism>
<feature type="transmembrane region" description="Helical" evidence="6">
    <location>
        <begin position="276"/>
        <end position="302"/>
    </location>
</feature>
<feature type="transmembrane region" description="Helical" evidence="6">
    <location>
        <begin position="108"/>
        <end position="124"/>
    </location>
</feature>
<dbReference type="InterPro" id="IPR054321">
    <property type="entry name" value="PspC-rel_TM"/>
</dbReference>
<keyword evidence="2" id="KW-1003">Cell membrane</keyword>
<evidence type="ECO:0000256" key="4">
    <source>
        <dbReference type="ARBA" id="ARBA00022989"/>
    </source>
</evidence>
<evidence type="ECO:0000256" key="3">
    <source>
        <dbReference type="ARBA" id="ARBA00022692"/>
    </source>
</evidence>
<dbReference type="EMBL" id="SNRY01000406">
    <property type="protein sequence ID" value="KAA6341192.1"/>
    <property type="molecule type" value="Genomic_DNA"/>
</dbReference>
<evidence type="ECO:0000256" key="6">
    <source>
        <dbReference type="SAM" id="Phobius"/>
    </source>
</evidence>
<dbReference type="InterPro" id="IPR052027">
    <property type="entry name" value="PspC"/>
</dbReference>
<keyword evidence="5 6" id="KW-0472">Membrane</keyword>
<dbReference type="PANTHER" id="PTHR33885">
    <property type="entry name" value="PHAGE SHOCK PROTEIN C"/>
    <property type="match status" value="1"/>
</dbReference>
<dbReference type="AlphaFoldDB" id="A0A5J4S5W7"/>
<keyword evidence="3 6" id="KW-0812">Transmembrane</keyword>
<feature type="domain" description="Phage shock protein PspC N-terminal" evidence="7">
    <location>
        <begin position="100"/>
        <end position="158"/>
    </location>
</feature>
<dbReference type="InterPro" id="IPR007168">
    <property type="entry name" value="Phageshock_PspC_N"/>
</dbReference>
<feature type="transmembrane region" description="Helical" evidence="6">
    <location>
        <begin position="208"/>
        <end position="230"/>
    </location>
</feature>
<gene>
    <name evidence="9" type="ORF">EZS27_010998</name>
</gene>
<sequence>MKKTLTVNLGGTVFHIDEDAYRLLDNYLSNLELYFRKQEGADEIINDIENRISELFSEKVNNGIQVITITHVEEVIKRMGYPEEFAGENEENKNSKTTRQRLYRDSDNKMLGGVISGLAAYLNWDITLLRLIFIVILLISFGTSTLVYIVCWLIIPEAKTAAEKLNMHGEEVTIENIGRTVTDGFEKVTQGVNNFMRSNKPRTLLQKLADFTATVIGLCLKICLIMLAVICCPVLFVLIVVLIALTISAIAVASGGGAWLYHILPSVDWSLFPASPLLAVVSGIASVVLVGVPLISILHAALKQIFNWQPMSTGLKWALFVLWIVGLITVSICFWEMRYELPYWKDGLLIMRM</sequence>
<dbReference type="PANTHER" id="PTHR33885:SF3">
    <property type="entry name" value="PHAGE SHOCK PROTEIN C"/>
    <property type="match status" value="1"/>
</dbReference>
<keyword evidence="4 6" id="KW-1133">Transmembrane helix</keyword>
<dbReference type="GO" id="GO:0005886">
    <property type="term" value="C:plasma membrane"/>
    <property type="evidence" value="ECO:0007669"/>
    <property type="project" value="UniProtKB-SubCell"/>
</dbReference>
<evidence type="ECO:0000256" key="2">
    <source>
        <dbReference type="ARBA" id="ARBA00022475"/>
    </source>
</evidence>
<protein>
    <submittedName>
        <fullName evidence="9">Uncharacterized protein</fullName>
    </submittedName>
</protein>
<feature type="domain" description="PspC-related transmembrane region" evidence="8">
    <location>
        <begin position="193"/>
        <end position="334"/>
    </location>
</feature>
<proteinExistence type="predicted"/>